<dbReference type="PANTHER" id="PTHR32309:SF13">
    <property type="entry name" value="FERRIC ENTEROBACTIN TRANSPORT PROTEIN FEPE"/>
    <property type="match status" value="1"/>
</dbReference>
<dbReference type="GO" id="GO:0004713">
    <property type="term" value="F:protein tyrosine kinase activity"/>
    <property type="evidence" value="ECO:0007669"/>
    <property type="project" value="TreeGrafter"/>
</dbReference>
<keyword evidence="9" id="KW-0175">Coiled coil</keyword>
<dbReference type="InterPro" id="IPR027417">
    <property type="entry name" value="P-loop_NTPase"/>
</dbReference>
<dbReference type="InterPro" id="IPR025669">
    <property type="entry name" value="AAA_dom"/>
</dbReference>
<evidence type="ECO:0000313" key="13">
    <source>
        <dbReference type="Proteomes" id="UP000266426"/>
    </source>
</evidence>
<dbReference type="InterPro" id="IPR050445">
    <property type="entry name" value="Bact_polysacc_biosynth/exp"/>
</dbReference>
<name>A0A3A4R320_9BACT</name>
<keyword evidence="7" id="KW-0829">Tyrosine-protein kinase</keyword>
<evidence type="ECO:0000313" key="12">
    <source>
        <dbReference type="EMBL" id="RJP60504.1"/>
    </source>
</evidence>
<keyword evidence="4" id="KW-0547">Nucleotide-binding</keyword>
<accession>A0A3A4R320</accession>
<organism evidence="12 13">
    <name type="scientific">Candidatus Auribacter fodinae</name>
    <dbReference type="NCBI Taxonomy" id="2093366"/>
    <lineage>
        <taxon>Bacteria</taxon>
        <taxon>Pseudomonadati</taxon>
        <taxon>Candidatus Auribacterota</taxon>
        <taxon>Candidatus Auribacteria</taxon>
        <taxon>Candidatus Auribacterales</taxon>
        <taxon>Candidatus Auribacteraceae</taxon>
        <taxon>Candidatus Auribacter</taxon>
    </lineage>
</organism>
<keyword evidence="10" id="KW-1133">Transmembrane helix</keyword>
<evidence type="ECO:0000256" key="3">
    <source>
        <dbReference type="ARBA" id="ARBA00022679"/>
    </source>
</evidence>
<evidence type="ECO:0000259" key="11">
    <source>
        <dbReference type="Pfam" id="PF13614"/>
    </source>
</evidence>
<dbReference type="Proteomes" id="UP000266426">
    <property type="component" value="Unassembled WGS sequence"/>
</dbReference>
<dbReference type="PANTHER" id="PTHR32309">
    <property type="entry name" value="TYROSINE-PROTEIN KINASE"/>
    <property type="match status" value="1"/>
</dbReference>
<dbReference type="SUPFAM" id="SSF52540">
    <property type="entry name" value="P-loop containing nucleoside triphosphate hydrolases"/>
    <property type="match status" value="1"/>
</dbReference>
<evidence type="ECO:0000256" key="4">
    <source>
        <dbReference type="ARBA" id="ARBA00022741"/>
    </source>
</evidence>
<evidence type="ECO:0000256" key="1">
    <source>
        <dbReference type="ARBA" id="ARBA00007316"/>
    </source>
</evidence>
<evidence type="ECO:0000256" key="6">
    <source>
        <dbReference type="ARBA" id="ARBA00022840"/>
    </source>
</evidence>
<evidence type="ECO:0000256" key="8">
    <source>
        <dbReference type="ARBA" id="ARBA00051245"/>
    </source>
</evidence>
<dbReference type="AlphaFoldDB" id="A0A3A4R320"/>
<comment type="caution">
    <text evidence="12">The sequence shown here is derived from an EMBL/GenBank/DDBJ whole genome shotgun (WGS) entry which is preliminary data.</text>
</comment>
<dbReference type="Pfam" id="PF13614">
    <property type="entry name" value="AAA_31"/>
    <property type="match status" value="1"/>
</dbReference>
<feature type="coiled-coil region" evidence="9">
    <location>
        <begin position="175"/>
        <end position="205"/>
    </location>
</feature>
<keyword evidence="5" id="KW-0418">Kinase</keyword>
<reference evidence="12 13" key="1">
    <citation type="journal article" date="2017" name="ISME J.">
        <title>Energy and carbon metabolisms in a deep terrestrial subsurface fluid microbial community.</title>
        <authorList>
            <person name="Momper L."/>
            <person name="Jungbluth S.P."/>
            <person name="Lee M.D."/>
            <person name="Amend J.P."/>
        </authorList>
    </citation>
    <scope>NUCLEOTIDE SEQUENCE [LARGE SCALE GENOMIC DNA]</scope>
    <source>
        <strain evidence="12">SURF_26</strain>
    </source>
</reference>
<keyword evidence="6" id="KW-0067">ATP-binding</keyword>
<keyword evidence="3" id="KW-0808">Transferase</keyword>
<gene>
    <name evidence="12" type="ORF">C4541_03810</name>
</gene>
<proteinExistence type="inferred from homology"/>
<evidence type="ECO:0000256" key="9">
    <source>
        <dbReference type="SAM" id="Coils"/>
    </source>
</evidence>
<evidence type="ECO:0000256" key="7">
    <source>
        <dbReference type="ARBA" id="ARBA00023137"/>
    </source>
</evidence>
<sequence>MRLRDISPTKQRVLDSISIMKSHAVLLIVFCMVSVLSAYVFCKIKTPLYQSTAKIVIGPRKRTMKIAHYKQYSKTYIEHFYFSQYILMHSSKIFFATIDKLNLQDRLSPYKGIRLPQEIALNLLRHCIAINYFEETNVIEITATHKDRLLSAEIVNAFIEEYERHTFNTARRDMVETLKEMALKLDETKKRLQESENRLNKIKKQKDITFYKGTNINETNLESFNKQYLDAKIERIIKEVRINKINELSESARADLLALDAQYESLVTLKQSLVAEEIRLSMLIQSYGLNHPDIKEPKSRIDDLRKKVSDEVTGILAGLNIQYEVVKKREDSLSEILDQFKKEILSLGSGELEYLQAERDVATDQEVYISIKGDYIKYSSLVDMPKNSVEVITRAIPPLEGEKFRPRTLLSVLSAGMCSGGMGVLLILAYGFMMRSVYSENRDQAFSVLTIIPNSVRKLVQGSEYSTEYEAFRILATKMLTEKRKNNTTTYLVTSGGAGEGKTLTSANLACVLGELNQRVLLVDFNVRKPDLFRYLEIMEPALGFSDLDRIKDYKKLITPVVLPNVDLLSVGKDFDFAKIDSFITLKRLQKLLRDSSADYDMVIFDGPPVVGFGDCVLLAGLVDKTIMVVSHKLYSATDAESAINEIIKSSGARLMGSILNNVHPEEDVYKIYYQVQYH</sequence>
<feature type="transmembrane region" description="Helical" evidence="10">
    <location>
        <begin position="409"/>
        <end position="432"/>
    </location>
</feature>
<feature type="transmembrane region" description="Helical" evidence="10">
    <location>
        <begin position="21"/>
        <end position="41"/>
    </location>
</feature>
<evidence type="ECO:0000256" key="2">
    <source>
        <dbReference type="ARBA" id="ARBA00011903"/>
    </source>
</evidence>
<dbReference type="CDD" id="cd05387">
    <property type="entry name" value="BY-kinase"/>
    <property type="match status" value="1"/>
</dbReference>
<evidence type="ECO:0000256" key="5">
    <source>
        <dbReference type="ARBA" id="ARBA00022777"/>
    </source>
</evidence>
<protein>
    <recommendedName>
        <fullName evidence="2">non-specific protein-tyrosine kinase</fullName>
        <ecNumber evidence="2">2.7.10.2</ecNumber>
    </recommendedName>
</protein>
<dbReference type="GO" id="GO:0005886">
    <property type="term" value="C:plasma membrane"/>
    <property type="evidence" value="ECO:0007669"/>
    <property type="project" value="TreeGrafter"/>
</dbReference>
<keyword evidence="10" id="KW-0812">Transmembrane</keyword>
<comment type="catalytic activity">
    <reaction evidence="8">
        <text>L-tyrosyl-[protein] + ATP = O-phospho-L-tyrosyl-[protein] + ADP + H(+)</text>
        <dbReference type="Rhea" id="RHEA:10596"/>
        <dbReference type="Rhea" id="RHEA-COMP:10136"/>
        <dbReference type="Rhea" id="RHEA-COMP:20101"/>
        <dbReference type="ChEBI" id="CHEBI:15378"/>
        <dbReference type="ChEBI" id="CHEBI:30616"/>
        <dbReference type="ChEBI" id="CHEBI:46858"/>
        <dbReference type="ChEBI" id="CHEBI:61978"/>
        <dbReference type="ChEBI" id="CHEBI:456216"/>
        <dbReference type="EC" id="2.7.10.2"/>
    </reaction>
</comment>
<feature type="domain" description="AAA" evidence="11">
    <location>
        <begin position="499"/>
        <end position="647"/>
    </location>
</feature>
<evidence type="ECO:0000256" key="10">
    <source>
        <dbReference type="SAM" id="Phobius"/>
    </source>
</evidence>
<dbReference type="EC" id="2.7.10.2" evidence="2"/>
<dbReference type="Gene3D" id="3.40.50.300">
    <property type="entry name" value="P-loop containing nucleotide triphosphate hydrolases"/>
    <property type="match status" value="1"/>
</dbReference>
<keyword evidence="10" id="KW-0472">Membrane</keyword>
<comment type="similarity">
    <text evidence="1">Belongs to the CpsD/CapB family.</text>
</comment>
<dbReference type="EMBL" id="QZJZ01000028">
    <property type="protein sequence ID" value="RJP60504.1"/>
    <property type="molecule type" value="Genomic_DNA"/>
</dbReference>
<dbReference type="InterPro" id="IPR005702">
    <property type="entry name" value="Wzc-like_C"/>
</dbReference>